<evidence type="ECO:0000256" key="2">
    <source>
        <dbReference type="ARBA" id="ARBA00022450"/>
    </source>
</evidence>
<dbReference type="SUPFAM" id="SSF53474">
    <property type="entry name" value="alpha/beta-Hydrolases"/>
    <property type="match status" value="1"/>
</dbReference>
<evidence type="ECO:0000259" key="4">
    <source>
        <dbReference type="PROSITE" id="PS50075"/>
    </source>
</evidence>
<dbReference type="Pfam" id="PF00668">
    <property type="entry name" value="Condensation"/>
    <property type="match status" value="1"/>
</dbReference>
<keyword evidence="3" id="KW-0597">Phosphoprotein</keyword>
<dbReference type="InterPro" id="IPR042099">
    <property type="entry name" value="ANL_N_sf"/>
</dbReference>
<dbReference type="CDD" id="cd05930">
    <property type="entry name" value="A_NRPS"/>
    <property type="match status" value="1"/>
</dbReference>
<accession>A0ABV3L619</accession>
<dbReference type="Proteomes" id="UP001553161">
    <property type="component" value="Unassembled WGS sequence"/>
</dbReference>
<feature type="domain" description="Carrier" evidence="4">
    <location>
        <begin position="934"/>
        <end position="1008"/>
    </location>
</feature>
<dbReference type="Gene3D" id="1.10.1200.10">
    <property type="entry name" value="ACP-like"/>
    <property type="match status" value="1"/>
</dbReference>
<dbReference type="RefSeq" id="WP_366192765.1">
    <property type="nucleotide sequence ID" value="NZ_JBFBVU010000009.1"/>
</dbReference>
<dbReference type="InterPro" id="IPR009081">
    <property type="entry name" value="PP-bd_ACP"/>
</dbReference>
<keyword evidence="2" id="KW-0596">Phosphopantetheine</keyword>
<dbReference type="Pfam" id="PF00975">
    <property type="entry name" value="Thioesterase"/>
    <property type="match status" value="1"/>
</dbReference>
<dbReference type="EMBL" id="JBFBVU010000009">
    <property type="protein sequence ID" value="MEV8466975.1"/>
    <property type="molecule type" value="Genomic_DNA"/>
</dbReference>
<comment type="caution">
    <text evidence="5">The sequence shown here is derived from an EMBL/GenBank/DDBJ whole genome shotgun (WGS) entry which is preliminary data.</text>
</comment>
<evidence type="ECO:0000313" key="6">
    <source>
        <dbReference type="Proteomes" id="UP001553161"/>
    </source>
</evidence>
<dbReference type="InterPro" id="IPR001031">
    <property type="entry name" value="Thioesterase"/>
</dbReference>
<dbReference type="InterPro" id="IPR045851">
    <property type="entry name" value="AMP-bd_C_sf"/>
</dbReference>
<dbReference type="Gene3D" id="3.30.300.30">
    <property type="match status" value="1"/>
</dbReference>
<dbReference type="SUPFAM" id="SSF56801">
    <property type="entry name" value="Acetyl-CoA synthetase-like"/>
    <property type="match status" value="1"/>
</dbReference>
<dbReference type="Gene3D" id="3.40.50.12780">
    <property type="entry name" value="N-terminal domain of ligase-like"/>
    <property type="match status" value="1"/>
</dbReference>
<organism evidence="5 6">
    <name type="scientific">Meridianimarinicoccus marinus</name>
    <dbReference type="NCBI Taxonomy" id="3231483"/>
    <lineage>
        <taxon>Bacteria</taxon>
        <taxon>Pseudomonadati</taxon>
        <taxon>Pseudomonadota</taxon>
        <taxon>Alphaproteobacteria</taxon>
        <taxon>Rhodobacterales</taxon>
        <taxon>Paracoccaceae</taxon>
        <taxon>Meridianimarinicoccus</taxon>
    </lineage>
</organism>
<dbReference type="PANTHER" id="PTHR45527:SF1">
    <property type="entry name" value="FATTY ACID SYNTHASE"/>
    <property type="match status" value="1"/>
</dbReference>
<evidence type="ECO:0000256" key="3">
    <source>
        <dbReference type="ARBA" id="ARBA00022553"/>
    </source>
</evidence>
<dbReference type="Pfam" id="PF00550">
    <property type="entry name" value="PP-binding"/>
    <property type="match status" value="1"/>
</dbReference>
<dbReference type="SUPFAM" id="SSF47336">
    <property type="entry name" value="ACP-like"/>
    <property type="match status" value="1"/>
</dbReference>
<evidence type="ECO:0000313" key="5">
    <source>
        <dbReference type="EMBL" id="MEV8466975.1"/>
    </source>
</evidence>
<keyword evidence="6" id="KW-1185">Reference proteome</keyword>
<dbReference type="NCBIfam" id="TIGR01733">
    <property type="entry name" value="AA-adenyl-dom"/>
    <property type="match status" value="1"/>
</dbReference>
<dbReference type="Gene3D" id="3.30.559.30">
    <property type="entry name" value="Nonribosomal peptide synthetase, condensation domain"/>
    <property type="match status" value="1"/>
</dbReference>
<dbReference type="PROSITE" id="PS50075">
    <property type="entry name" value="CARRIER"/>
    <property type="match status" value="1"/>
</dbReference>
<dbReference type="PROSITE" id="PS00012">
    <property type="entry name" value="PHOSPHOPANTETHEINE"/>
    <property type="match status" value="1"/>
</dbReference>
<protein>
    <submittedName>
        <fullName evidence="5">Amino acid adenylation domain-containing protein</fullName>
    </submittedName>
</protein>
<dbReference type="InterPro" id="IPR010071">
    <property type="entry name" value="AA_adenyl_dom"/>
</dbReference>
<dbReference type="InterPro" id="IPR023213">
    <property type="entry name" value="CAT-like_dom_sf"/>
</dbReference>
<name>A0ABV3L619_9RHOB</name>
<dbReference type="InterPro" id="IPR020802">
    <property type="entry name" value="TesA-like"/>
</dbReference>
<dbReference type="SUPFAM" id="SSF52777">
    <property type="entry name" value="CoA-dependent acyltransferases"/>
    <property type="match status" value="2"/>
</dbReference>
<dbReference type="PANTHER" id="PTHR45527">
    <property type="entry name" value="NONRIBOSOMAL PEPTIDE SYNTHETASE"/>
    <property type="match status" value="1"/>
</dbReference>
<reference evidence="5 6" key="1">
    <citation type="submission" date="2024-07" db="EMBL/GenBank/DDBJ databases">
        <authorList>
            <person name="Kang M."/>
        </authorList>
    </citation>
    <scope>NUCLEOTIDE SEQUENCE [LARGE SCALE GENOMIC DNA]</scope>
    <source>
        <strain evidence="5 6">DFM31</strain>
    </source>
</reference>
<dbReference type="InterPro" id="IPR029058">
    <property type="entry name" value="AB_hydrolase_fold"/>
</dbReference>
<dbReference type="Gene3D" id="3.30.559.10">
    <property type="entry name" value="Chloramphenicol acetyltransferase-like domain"/>
    <property type="match status" value="1"/>
</dbReference>
<dbReference type="Pfam" id="PF13193">
    <property type="entry name" value="AMP-binding_C"/>
    <property type="match status" value="1"/>
</dbReference>
<dbReference type="InterPro" id="IPR006162">
    <property type="entry name" value="Ppantetheine_attach_site"/>
</dbReference>
<dbReference type="InterPro" id="IPR036736">
    <property type="entry name" value="ACP-like_sf"/>
</dbReference>
<sequence length="1255" mass="133751">MIAGEIPEVEEILPLAPAQAGMLLELTRGDAPEGAYLGVVRFTLDGPLDPQAFADALRATAAARDVFRLSFEWEGLKQPVQLLHPQADLPVTIEDWTGRQEAEIAQRAEQERARGCDLRHAPLSRAVLLRLAPDRHVCLLVLHHLICDGWSARILLQEVMARLAGQPVLAAPPFRDLLAWQASRDDSGEEAFFRDYLAGLAPPVPVAIPAGVPSGPRARIDVRRLPVDPALDRAVGTLARHLRVTPPAVFSALLAVQLRRFGAGDDVVFGQTASGRPQDLAGADTMVGPFVSTLPTRLRIDPRAPVAELIRQAGAHAQARRPFETAALRDVMRWSGLGAGVPLYHTLFVYQGLPPVPPQGAEPRLSDLSTDVTSPDAMALLYHPGAAPALDLHVNRQVHDPDAAEAFARDYLDLVAEAVKHPETPVAALARRIATAPTPEPAATVDFPPLPQAIAAHAARAPGAPALRCGDERMTYGALMAAAEGVAATLAGAGIGPGDIVPVAMARSTTCVAAMLGVMLRGAAYVVLDLSYPRAHLQGILDTVAAKAVLTRPEDEDLIAWTDLPRLHPGPGRGPAVPLTGEEIAYVLFTSGSQGRPKGVRVSHANLAYSTGVRRQVYGSDPSAFLILSPLGFDSSVAGLYWALASGGEAVLSPPEATRDLTALARLIRSTRPSHMLCLPGLYRHLLDTATPEDLAALHTVIVAGEPLPPSLIAAHRDRLGARLFNEYGPTEATVWCTAFDTAQHDGGDDVPIGRAIPGSRIAIADPDGAPLPDGTLGEIIVSGPGVAAGYLGTPDIDGGAFSGQWDARSYRTGDLGMRRPDGIVLYRGRCDTQVKIRGHRVELAEVEAALGALPDLGDRVVLAEDAPAGTRLVAVVQTGDPATIRATLAARLPAHMVPAEVRVIPDLPRLPNGKIDRRGLLDRRPAELPETSAPEGYVARQLAEIWEGLLNTDLIGPDDNFFDLGGDSLLAMRAVFAAEAAGLPLAAHEIFAYPVLSQLAAVVEARPAGQKITTDDGLLARLHPEGRSDPFLMIHGSPEMCAHLGHALGPDTPLWFQFSSYLRGPVPRGQDIAAMVAALKPLALRLFDGRPVRLGGYSLGAVLAIELARQLRDEGCKVPFVFLLDPSWECGGSHAPAARRVAHRAKSALLSRALDLGARLGVGDAERLRLSAVGHYYRAALLAYHPARYDGPVHLVMSRDGTALLDPGGWLAGTCPNRRDTRLEVNHFDLQHDTDALFAWTTLLTRMLQDEAEP</sequence>
<dbReference type="Pfam" id="PF00501">
    <property type="entry name" value="AMP-binding"/>
    <property type="match status" value="1"/>
</dbReference>
<gene>
    <name evidence="5" type="ORF">AB0T83_09310</name>
</gene>
<dbReference type="InterPro" id="IPR025110">
    <property type="entry name" value="AMP-bd_C"/>
</dbReference>
<dbReference type="InterPro" id="IPR000873">
    <property type="entry name" value="AMP-dep_synth/lig_dom"/>
</dbReference>
<comment type="cofactor">
    <cofactor evidence="1">
        <name>pantetheine 4'-phosphate</name>
        <dbReference type="ChEBI" id="CHEBI:47942"/>
    </cofactor>
</comment>
<dbReference type="Gene3D" id="3.40.50.1820">
    <property type="entry name" value="alpha/beta hydrolase"/>
    <property type="match status" value="1"/>
</dbReference>
<dbReference type="InterPro" id="IPR001242">
    <property type="entry name" value="Condensation_dom"/>
</dbReference>
<proteinExistence type="predicted"/>
<evidence type="ECO:0000256" key="1">
    <source>
        <dbReference type="ARBA" id="ARBA00001957"/>
    </source>
</evidence>
<dbReference type="SMART" id="SM00824">
    <property type="entry name" value="PKS_TE"/>
    <property type="match status" value="1"/>
</dbReference>